<dbReference type="SUPFAM" id="SSF48619">
    <property type="entry name" value="Phospholipase A2, PLA2"/>
    <property type="match status" value="1"/>
</dbReference>
<keyword evidence="1" id="KW-0732">Signal</keyword>
<proteinExistence type="evidence at transcript level"/>
<dbReference type="PANTHER" id="PTHR12824:SF8">
    <property type="entry name" value="GXIVSPLA2, ISOFORM A"/>
    <property type="match status" value="1"/>
</dbReference>
<dbReference type="GO" id="GO:0005509">
    <property type="term" value="F:calcium ion binding"/>
    <property type="evidence" value="ECO:0007669"/>
    <property type="project" value="InterPro"/>
</dbReference>
<evidence type="ECO:0000256" key="1">
    <source>
        <dbReference type="SAM" id="SignalP"/>
    </source>
</evidence>
<feature type="signal peptide" evidence="1">
    <location>
        <begin position="1"/>
        <end position="26"/>
    </location>
</feature>
<evidence type="ECO:0000313" key="2">
    <source>
        <dbReference type="EMBL" id="WLP01541.1"/>
    </source>
</evidence>
<dbReference type="Gene3D" id="1.20.90.10">
    <property type="entry name" value="Phospholipase A2 domain"/>
    <property type="match status" value="1"/>
</dbReference>
<dbReference type="EMBL" id="OQ982088">
    <property type="protein sequence ID" value="WLP01541.1"/>
    <property type="molecule type" value="mRNA"/>
</dbReference>
<feature type="chain" id="PRO_5041451181" evidence="1">
    <location>
        <begin position="27"/>
        <end position="195"/>
    </location>
</feature>
<dbReference type="GO" id="GO:0050482">
    <property type="term" value="P:arachidonate secretion"/>
    <property type="evidence" value="ECO:0007669"/>
    <property type="project" value="InterPro"/>
</dbReference>
<dbReference type="InterPro" id="IPR036444">
    <property type="entry name" value="PLipase_A2_dom_sf"/>
</dbReference>
<dbReference type="Pfam" id="PF06951">
    <property type="entry name" value="PLA2G12"/>
    <property type="match status" value="1"/>
</dbReference>
<dbReference type="GO" id="GO:0005576">
    <property type="term" value="C:extracellular region"/>
    <property type="evidence" value="ECO:0007669"/>
    <property type="project" value="InterPro"/>
</dbReference>
<dbReference type="InterPro" id="IPR010711">
    <property type="entry name" value="PLA2G12"/>
</dbReference>
<dbReference type="GO" id="GO:0006644">
    <property type="term" value="P:phospholipid metabolic process"/>
    <property type="evidence" value="ECO:0007669"/>
    <property type="project" value="InterPro"/>
</dbReference>
<dbReference type="GO" id="GO:0004623">
    <property type="term" value="F:phospholipase A2 activity"/>
    <property type="evidence" value="ECO:0007669"/>
    <property type="project" value="InterPro"/>
</dbReference>
<accession>A0AA50AFY0</accession>
<reference evidence="2" key="1">
    <citation type="submission" date="2023-05" db="EMBL/GenBank/DDBJ databases">
        <authorList>
            <person name="Salabi F."/>
        </authorList>
    </citation>
    <scope>NUCLEOTIDE SEQUENCE</scope>
</reference>
<dbReference type="GO" id="GO:0016042">
    <property type="term" value="P:lipid catabolic process"/>
    <property type="evidence" value="ECO:0007669"/>
    <property type="project" value="InterPro"/>
</dbReference>
<dbReference type="AlphaFoldDB" id="A0AA50AFY0"/>
<protein>
    <submittedName>
        <fullName evidence="2">Group XIIA secretory phospholipase A2-like protein</fullName>
    </submittedName>
</protein>
<dbReference type="PANTHER" id="PTHR12824">
    <property type="entry name" value="GROUP XII SECRETORY PHOSPHOLIPASE A2 FAMILY MEMBER"/>
    <property type="match status" value="1"/>
</dbReference>
<sequence length="195" mass="21720">MDIKRISLMKGLVYFLFLCLISRIRSGSVLQGVKDVLDGVSNIIDDLAFGVKQVRQTLDVVEDVVKNSQGNPCEFKCPQGQVPKRNKHYKPVPQGCGSYGIQIHLNLPLLKDVHKCCDKHDICYGTCMNSKVKCDSEFANCLFNKCEKQAKHLGDDVRKCTGISKLFHMGVQALGCNAFLDSQAEACICTVRDEF</sequence>
<organism evidence="2">
    <name type="scientific">Androctonus crassicauda</name>
    <name type="common">Arabian fat-tailed scorpion</name>
    <dbReference type="NCBI Taxonomy" id="122909"/>
    <lineage>
        <taxon>Eukaryota</taxon>
        <taxon>Metazoa</taxon>
        <taxon>Ecdysozoa</taxon>
        <taxon>Arthropoda</taxon>
        <taxon>Chelicerata</taxon>
        <taxon>Arachnida</taxon>
        <taxon>Scorpiones</taxon>
        <taxon>Buthida</taxon>
        <taxon>Buthoidea</taxon>
        <taxon>Buthidae</taxon>
        <taxon>Androctonus</taxon>
    </lineage>
</organism>
<name>A0AA50AFY0_ANDCR</name>